<protein>
    <submittedName>
        <fullName evidence="2">Uncharacterized protein</fullName>
    </submittedName>
</protein>
<feature type="region of interest" description="Disordered" evidence="1">
    <location>
        <begin position="1"/>
        <end position="75"/>
    </location>
</feature>
<gene>
    <name evidence="2" type="ORF">HETIRDRAFT_101801</name>
</gene>
<reference evidence="2 3" key="1">
    <citation type="journal article" date="2012" name="New Phytol.">
        <title>Insight into trade-off between wood decay and parasitism from the genome of a fungal forest pathogen.</title>
        <authorList>
            <person name="Olson A."/>
            <person name="Aerts A."/>
            <person name="Asiegbu F."/>
            <person name="Belbahri L."/>
            <person name="Bouzid O."/>
            <person name="Broberg A."/>
            <person name="Canback B."/>
            <person name="Coutinho P.M."/>
            <person name="Cullen D."/>
            <person name="Dalman K."/>
            <person name="Deflorio G."/>
            <person name="van Diepen L.T."/>
            <person name="Dunand C."/>
            <person name="Duplessis S."/>
            <person name="Durling M."/>
            <person name="Gonthier P."/>
            <person name="Grimwood J."/>
            <person name="Fossdal C.G."/>
            <person name="Hansson D."/>
            <person name="Henrissat B."/>
            <person name="Hietala A."/>
            <person name="Himmelstrand K."/>
            <person name="Hoffmeister D."/>
            <person name="Hogberg N."/>
            <person name="James T.Y."/>
            <person name="Karlsson M."/>
            <person name="Kohler A."/>
            <person name="Kues U."/>
            <person name="Lee Y.H."/>
            <person name="Lin Y.C."/>
            <person name="Lind M."/>
            <person name="Lindquist E."/>
            <person name="Lombard V."/>
            <person name="Lucas S."/>
            <person name="Lunden K."/>
            <person name="Morin E."/>
            <person name="Murat C."/>
            <person name="Park J."/>
            <person name="Raffaello T."/>
            <person name="Rouze P."/>
            <person name="Salamov A."/>
            <person name="Schmutz J."/>
            <person name="Solheim H."/>
            <person name="Stahlberg J."/>
            <person name="Velez H."/>
            <person name="de Vries R.P."/>
            <person name="Wiebenga A."/>
            <person name="Woodward S."/>
            <person name="Yakovlev I."/>
            <person name="Garbelotto M."/>
            <person name="Martin F."/>
            <person name="Grigoriev I.V."/>
            <person name="Stenlid J."/>
        </authorList>
    </citation>
    <scope>NUCLEOTIDE SEQUENCE [LARGE SCALE GENOMIC DNA]</scope>
    <source>
        <strain evidence="2 3">TC 32-1</strain>
    </source>
</reference>
<sequence length="233" mass="26101">MHVRPITKRSREIRQRQRPKTRLISRAIGHSPHRQVQPSQPNQSTGSELSEPRCGIASGEAEAEALDGQKSTLGVSWDPEDTVWTAGIAGAVQKTDAQTERNHGRTKSGGVGVEPGSMTILTQRNPRDKMARIPAYAIVARGQKTTNRDTLAKYSSASERQRQQRDLPQAAIRPQRRDRYGEITDWEVDRPRVCSRKALERKTRDGASTRDMRGIHDGAALENWTPEHGRQKT</sequence>
<feature type="region of interest" description="Disordered" evidence="1">
    <location>
        <begin position="196"/>
        <end position="233"/>
    </location>
</feature>
<dbReference type="KEGG" id="hir:HETIRDRAFT_101801"/>
<dbReference type="GeneID" id="20665798"/>
<dbReference type="RefSeq" id="XP_009547399.1">
    <property type="nucleotide sequence ID" value="XM_009549104.1"/>
</dbReference>
<feature type="region of interest" description="Disordered" evidence="1">
    <location>
        <begin position="144"/>
        <end position="178"/>
    </location>
</feature>
<dbReference type="AlphaFoldDB" id="W4K5P4"/>
<dbReference type="Proteomes" id="UP000030671">
    <property type="component" value="Unassembled WGS sequence"/>
</dbReference>
<evidence type="ECO:0000256" key="1">
    <source>
        <dbReference type="SAM" id="MobiDB-lite"/>
    </source>
</evidence>
<dbReference type="HOGENOM" id="CLU_1190043_0_0_1"/>
<keyword evidence="3" id="KW-1185">Reference proteome</keyword>
<evidence type="ECO:0000313" key="3">
    <source>
        <dbReference type="Proteomes" id="UP000030671"/>
    </source>
</evidence>
<feature type="region of interest" description="Disordered" evidence="1">
    <location>
        <begin position="93"/>
        <end position="118"/>
    </location>
</feature>
<evidence type="ECO:0000313" key="2">
    <source>
        <dbReference type="EMBL" id="ETW80680.1"/>
    </source>
</evidence>
<accession>W4K5P4</accession>
<dbReference type="EMBL" id="KI925459">
    <property type="protein sequence ID" value="ETW80680.1"/>
    <property type="molecule type" value="Genomic_DNA"/>
</dbReference>
<organism evidence="2 3">
    <name type="scientific">Heterobasidion irregulare (strain TC 32-1)</name>
    <dbReference type="NCBI Taxonomy" id="747525"/>
    <lineage>
        <taxon>Eukaryota</taxon>
        <taxon>Fungi</taxon>
        <taxon>Dikarya</taxon>
        <taxon>Basidiomycota</taxon>
        <taxon>Agaricomycotina</taxon>
        <taxon>Agaricomycetes</taxon>
        <taxon>Russulales</taxon>
        <taxon>Bondarzewiaceae</taxon>
        <taxon>Heterobasidion</taxon>
        <taxon>Heterobasidion annosum species complex</taxon>
    </lineage>
</organism>
<dbReference type="InParanoid" id="W4K5P4"/>
<proteinExistence type="predicted"/>
<feature type="compositionally biased region" description="Polar residues" evidence="1">
    <location>
        <begin position="34"/>
        <end position="48"/>
    </location>
</feature>
<name>W4K5P4_HETIT</name>
<feature type="compositionally biased region" description="Basic and acidic residues" evidence="1">
    <location>
        <begin position="196"/>
        <end position="216"/>
    </location>
</feature>